<evidence type="ECO:0000256" key="1">
    <source>
        <dbReference type="ARBA" id="ARBA00007274"/>
    </source>
</evidence>
<keyword evidence="3" id="KW-0677">Repeat</keyword>
<evidence type="ECO:0000256" key="3">
    <source>
        <dbReference type="ARBA" id="ARBA00022737"/>
    </source>
</evidence>
<comment type="caution">
    <text evidence="4">The sequence shown here is derived from an EMBL/GenBank/DDBJ whole genome shotgun (WGS) entry which is preliminary data.</text>
</comment>
<dbReference type="EMBL" id="RAPK01000006">
    <property type="protein sequence ID" value="RKD76307.1"/>
    <property type="molecule type" value="Genomic_DNA"/>
</dbReference>
<dbReference type="SUPFAM" id="SSF51161">
    <property type="entry name" value="Trimeric LpxA-like enzymes"/>
    <property type="match status" value="1"/>
</dbReference>
<sequence>MKNYLLKGIKNNFKNHLNKKKYKNLGKEVLIKSPSTIFSSKNISFSDFVYIGPDAYWDAKGGINIEKNVIIGPKSTIWTYNHSFNESSGYLPYGFQDIMKPVNIESNVWIGINVTICPGVSIGEGAIIGMGSVVTKDIPSLAIVGGNPAKIIRYREEGEYTKLKSENKYYLVEKSKRQH</sequence>
<organism evidence="4 5">
    <name type="scientific">Sinobaca qinghaiensis</name>
    <dbReference type="NCBI Taxonomy" id="342944"/>
    <lineage>
        <taxon>Bacteria</taxon>
        <taxon>Bacillati</taxon>
        <taxon>Bacillota</taxon>
        <taxon>Bacilli</taxon>
        <taxon>Bacillales</taxon>
        <taxon>Sporolactobacillaceae</taxon>
        <taxon>Sinobaca</taxon>
    </lineage>
</organism>
<keyword evidence="2" id="KW-0808">Transferase</keyword>
<dbReference type="CDD" id="cd04647">
    <property type="entry name" value="LbH_MAT_like"/>
    <property type="match status" value="1"/>
</dbReference>
<dbReference type="InterPro" id="IPR051159">
    <property type="entry name" value="Hexapeptide_acetyltransf"/>
</dbReference>
<dbReference type="PANTHER" id="PTHR23416:SF23">
    <property type="entry name" value="ACETYLTRANSFERASE C18B11.09C-RELATED"/>
    <property type="match status" value="1"/>
</dbReference>
<comment type="similarity">
    <text evidence="1">Belongs to the transferase hexapeptide repeat family.</text>
</comment>
<gene>
    <name evidence="4" type="ORF">ATL39_0522</name>
</gene>
<dbReference type="Pfam" id="PF00132">
    <property type="entry name" value="Hexapep"/>
    <property type="match status" value="1"/>
</dbReference>
<dbReference type="Proteomes" id="UP000285120">
    <property type="component" value="Unassembled WGS sequence"/>
</dbReference>
<dbReference type="InterPro" id="IPR018357">
    <property type="entry name" value="Hexapep_transf_CS"/>
</dbReference>
<proteinExistence type="inferred from homology"/>
<dbReference type="PANTHER" id="PTHR23416">
    <property type="entry name" value="SIALIC ACID SYNTHASE-RELATED"/>
    <property type="match status" value="1"/>
</dbReference>
<accession>A0A419V8C4</accession>
<dbReference type="InterPro" id="IPR011004">
    <property type="entry name" value="Trimer_LpxA-like_sf"/>
</dbReference>
<dbReference type="Gene3D" id="2.160.10.10">
    <property type="entry name" value="Hexapeptide repeat proteins"/>
    <property type="match status" value="1"/>
</dbReference>
<dbReference type="AlphaFoldDB" id="A0A419V8C4"/>
<evidence type="ECO:0000256" key="2">
    <source>
        <dbReference type="ARBA" id="ARBA00022679"/>
    </source>
</evidence>
<dbReference type="GO" id="GO:0005829">
    <property type="term" value="C:cytosol"/>
    <property type="evidence" value="ECO:0007669"/>
    <property type="project" value="TreeGrafter"/>
</dbReference>
<evidence type="ECO:0000313" key="5">
    <source>
        <dbReference type="Proteomes" id="UP000285120"/>
    </source>
</evidence>
<name>A0A419V8C4_9BACL</name>
<dbReference type="InterPro" id="IPR001451">
    <property type="entry name" value="Hexapep"/>
</dbReference>
<keyword evidence="5" id="KW-1185">Reference proteome</keyword>
<dbReference type="PROSITE" id="PS00101">
    <property type="entry name" value="HEXAPEP_TRANSFERASES"/>
    <property type="match status" value="1"/>
</dbReference>
<evidence type="ECO:0000313" key="4">
    <source>
        <dbReference type="EMBL" id="RKD76307.1"/>
    </source>
</evidence>
<dbReference type="GO" id="GO:0008374">
    <property type="term" value="F:O-acyltransferase activity"/>
    <property type="evidence" value="ECO:0007669"/>
    <property type="project" value="TreeGrafter"/>
</dbReference>
<reference evidence="4 5" key="1">
    <citation type="submission" date="2018-09" db="EMBL/GenBank/DDBJ databases">
        <title>Genomic Encyclopedia of Archaeal and Bacterial Type Strains, Phase II (KMG-II): from individual species to whole genera.</title>
        <authorList>
            <person name="Goeker M."/>
        </authorList>
    </citation>
    <scope>NUCLEOTIDE SEQUENCE [LARGE SCALE GENOMIC DNA]</scope>
    <source>
        <strain evidence="4 5">DSM 17008</strain>
    </source>
</reference>
<protein>
    <recommendedName>
        <fullName evidence="6">Acetyltransferase</fullName>
    </recommendedName>
</protein>
<evidence type="ECO:0008006" key="6">
    <source>
        <dbReference type="Google" id="ProtNLM"/>
    </source>
</evidence>